<evidence type="ECO:0000256" key="1">
    <source>
        <dbReference type="SAM" id="MobiDB-lite"/>
    </source>
</evidence>
<feature type="region of interest" description="Disordered" evidence="1">
    <location>
        <begin position="2644"/>
        <end position="2708"/>
    </location>
</feature>
<dbReference type="GO" id="GO:0045332">
    <property type="term" value="P:phospholipid translocation"/>
    <property type="evidence" value="ECO:0007669"/>
    <property type="project" value="TreeGrafter"/>
</dbReference>
<dbReference type="Pfam" id="PF00211">
    <property type="entry name" value="Guanylate_cyc"/>
    <property type="match status" value="1"/>
</dbReference>
<dbReference type="Proteomes" id="UP000221165">
    <property type="component" value="Unassembled WGS sequence"/>
</dbReference>
<reference evidence="4 5" key="1">
    <citation type="journal article" date="2017" name="Int. J. Parasitol.">
        <title>The genome of the protozoan parasite Cystoisospora suis and a reverse vaccinology approach to identify vaccine candidates.</title>
        <authorList>
            <person name="Palmieri N."/>
            <person name="Shrestha A."/>
            <person name="Ruttkowski B."/>
            <person name="Beck T."/>
            <person name="Vogl C."/>
            <person name="Tomley F."/>
            <person name="Blake D.P."/>
            <person name="Joachim A."/>
        </authorList>
    </citation>
    <scope>NUCLEOTIDE SEQUENCE [LARGE SCALE GENOMIC DNA]</scope>
    <source>
        <strain evidence="4 5">Wien I</strain>
    </source>
</reference>
<feature type="compositionally biased region" description="Basic and acidic residues" evidence="1">
    <location>
        <begin position="724"/>
        <end position="736"/>
    </location>
</feature>
<feature type="compositionally biased region" description="Basic residues" evidence="1">
    <location>
        <begin position="3255"/>
        <end position="3264"/>
    </location>
</feature>
<dbReference type="Gene3D" id="3.40.50.1000">
    <property type="entry name" value="HAD superfamily/HAD-like"/>
    <property type="match status" value="2"/>
</dbReference>
<feature type="transmembrane region" description="Helical" evidence="2">
    <location>
        <begin position="2803"/>
        <end position="2823"/>
    </location>
</feature>
<dbReference type="InterPro" id="IPR029787">
    <property type="entry name" value="Nucleotide_cyclase"/>
</dbReference>
<feature type="transmembrane region" description="Helical" evidence="2">
    <location>
        <begin position="541"/>
        <end position="562"/>
    </location>
</feature>
<feature type="non-terminal residue" evidence="4">
    <location>
        <position position="3854"/>
    </location>
</feature>
<feature type="domain" description="Guanylate cyclase" evidence="3">
    <location>
        <begin position="3537"/>
        <end position="3595"/>
    </location>
</feature>
<keyword evidence="2" id="KW-1133">Transmembrane helix</keyword>
<feature type="region of interest" description="Disordered" evidence="1">
    <location>
        <begin position="3673"/>
        <end position="3718"/>
    </location>
</feature>
<feature type="region of interest" description="Disordered" evidence="1">
    <location>
        <begin position="122"/>
        <end position="222"/>
    </location>
</feature>
<dbReference type="InterPro" id="IPR036412">
    <property type="entry name" value="HAD-like_sf"/>
</dbReference>
<dbReference type="GO" id="GO:0000166">
    <property type="term" value="F:nucleotide binding"/>
    <property type="evidence" value="ECO:0007669"/>
    <property type="project" value="InterPro"/>
</dbReference>
<feature type="region of interest" description="Disordered" evidence="1">
    <location>
        <begin position="714"/>
        <end position="826"/>
    </location>
</feature>
<name>A0A2C6LDV0_9APIC</name>
<evidence type="ECO:0000259" key="3">
    <source>
        <dbReference type="PROSITE" id="PS50125"/>
    </source>
</evidence>
<organism evidence="4 5">
    <name type="scientific">Cystoisospora suis</name>
    <dbReference type="NCBI Taxonomy" id="483139"/>
    <lineage>
        <taxon>Eukaryota</taxon>
        <taxon>Sar</taxon>
        <taxon>Alveolata</taxon>
        <taxon>Apicomplexa</taxon>
        <taxon>Conoidasida</taxon>
        <taxon>Coccidia</taxon>
        <taxon>Eucoccidiorida</taxon>
        <taxon>Eimeriorina</taxon>
        <taxon>Sarcocystidae</taxon>
        <taxon>Cystoisospora</taxon>
    </lineage>
</organism>
<feature type="transmembrane region" description="Helical" evidence="2">
    <location>
        <begin position="322"/>
        <end position="343"/>
    </location>
</feature>
<feature type="compositionally biased region" description="Basic and acidic residues" evidence="1">
    <location>
        <begin position="1422"/>
        <end position="1434"/>
    </location>
</feature>
<feature type="compositionally biased region" description="Basic and acidic residues" evidence="1">
    <location>
        <begin position="2463"/>
        <end position="2477"/>
    </location>
</feature>
<feature type="region of interest" description="Disordered" evidence="1">
    <location>
        <begin position="2399"/>
        <end position="2514"/>
    </location>
</feature>
<dbReference type="Gene3D" id="3.30.70.1230">
    <property type="entry name" value="Nucleotide cyclase"/>
    <property type="match status" value="1"/>
</dbReference>
<feature type="transmembrane region" description="Helical" evidence="2">
    <location>
        <begin position="2773"/>
        <end position="2797"/>
    </location>
</feature>
<feature type="region of interest" description="Disordered" evidence="1">
    <location>
        <begin position="1392"/>
        <end position="1443"/>
    </location>
</feature>
<dbReference type="InterPro" id="IPR008250">
    <property type="entry name" value="ATPase_P-typ_transduc_dom_A_sf"/>
</dbReference>
<dbReference type="PANTHER" id="PTHR24092">
    <property type="entry name" value="PROBABLE PHOSPHOLIPID-TRANSPORTING ATPASE"/>
    <property type="match status" value="1"/>
</dbReference>
<dbReference type="GO" id="GO:0009190">
    <property type="term" value="P:cyclic nucleotide biosynthetic process"/>
    <property type="evidence" value="ECO:0007669"/>
    <property type="project" value="InterPro"/>
</dbReference>
<feature type="region of interest" description="Disordered" evidence="1">
    <location>
        <begin position="29"/>
        <end position="85"/>
    </location>
</feature>
<feature type="region of interest" description="Disordered" evidence="1">
    <location>
        <begin position="1912"/>
        <end position="1948"/>
    </location>
</feature>
<feature type="compositionally biased region" description="Basic and acidic residues" evidence="1">
    <location>
        <begin position="2345"/>
        <end position="2354"/>
    </location>
</feature>
<feature type="compositionally biased region" description="Basic and acidic residues" evidence="1">
    <location>
        <begin position="743"/>
        <end position="758"/>
    </location>
</feature>
<keyword evidence="2" id="KW-0812">Transmembrane</keyword>
<feature type="compositionally biased region" description="Basic and acidic residues" evidence="1">
    <location>
        <begin position="3287"/>
        <end position="3297"/>
    </location>
</feature>
<dbReference type="GO" id="GO:0005886">
    <property type="term" value="C:plasma membrane"/>
    <property type="evidence" value="ECO:0007669"/>
    <property type="project" value="TreeGrafter"/>
</dbReference>
<feature type="region of interest" description="Disordered" evidence="1">
    <location>
        <begin position="3248"/>
        <end position="3312"/>
    </location>
</feature>
<evidence type="ECO:0000256" key="2">
    <source>
        <dbReference type="SAM" id="Phobius"/>
    </source>
</evidence>
<feature type="transmembrane region" description="Helical" evidence="2">
    <location>
        <begin position="2921"/>
        <end position="2941"/>
    </location>
</feature>
<dbReference type="InterPro" id="IPR023299">
    <property type="entry name" value="ATPase_P-typ_cyto_dom_N"/>
</dbReference>
<feature type="compositionally biased region" description="Basic residues" evidence="1">
    <location>
        <begin position="2495"/>
        <end position="2504"/>
    </location>
</feature>
<dbReference type="VEuPathDB" id="ToxoDB:CSUI_001031"/>
<proteinExistence type="predicted"/>
<feature type="transmembrane region" description="Helical" evidence="2">
    <location>
        <begin position="3390"/>
        <end position="3411"/>
    </location>
</feature>
<dbReference type="Pfam" id="PF16209">
    <property type="entry name" value="PhoLip_ATPase_N"/>
    <property type="match status" value="1"/>
</dbReference>
<dbReference type="GeneID" id="94424448"/>
<accession>A0A2C6LDV0</accession>
<feature type="compositionally biased region" description="Polar residues" evidence="1">
    <location>
        <begin position="73"/>
        <end position="85"/>
    </location>
</feature>
<dbReference type="SUPFAM" id="SSF55073">
    <property type="entry name" value="Nucleotide cyclase"/>
    <property type="match status" value="1"/>
</dbReference>
<dbReference type="GO" id="GO:0140326">
    <property type="term" value="F:ATPase-coupled intramembrane lipid transporter activity"/>
    <property type="evidence" value="ECO:0007669"/>
    <property type="project" value="TreeGrafter"/>
</dbReference>
<evidence type="ECO:0000313" key="5">
    <source>
        <dbReference type="Proteomes" id="UP000221165"/>
    </source>
</evidence>
<dbReference type="OrthoDB" id="354346at2759"/>
<feature type="transmembrane region" description="Helical" evidence="2">
    <location>
        <begin position="3423"/>
        <end position="3443"/>
    </location>
</feature>
<keyword evidence="2" id="KW-0472">Membrane</keyword>
<dbReference type="EMBL" id="MIGC01000415">
    <property type="protein sequence ID" value="PHJ25115.1"/>
    <property type="molecule type" value="Genomic_DNA"/>
</dbReference>
<feature type="compositionally biased region" description="Polar residues" evidence="1">
    <location>
        <begin position="1930"/>
        <end position="1943"/>
    </location>
</feature>
<dbReference type="PROSITE" id="PS50125">
    <property type="entry name" value="GUANYLATE_CYCLASE_2"/>
    <property type="match status" value="1"/>
</dbReference>
<dbReference type="RefSeq" id="XP_067926787.1">
    <property type="nucleotide sequence ID" value="XM_068061237.1"/>
</dbReference>
<protein>
    <submittedName>
        <fullName evidence="4">Guanylyl cyclase</fullName>
    </submittedName>
</protein>
<dbReference type="SUPFAM" id="SSF56784">
    <property type="entry name" value="HAD-like"/>
    <property type="match status" value="1"/>
</dbReference>
<comment type="caution">
    <text evidence="4">The sequence shown here is derived from an EMBL/GenBank/DDBJ whole genome shotgun (WGS) entry which is preliminary data.</text>
</comment>
<feature type="region of interest" description="Disordered" evidence="1">
    <location>
        <begin position="1"/>
        <end position="20"/>
    </location>
</feature>
<feature type="compositionally biased region" description="Basic and acidic residues" evidence="1">
    <location>
        <begin position="1464"/>
        <end position="1475"/>
    </location>
</feature>
<feature type="region of interest" description="Disordered" evidence="1">
    <location>
        <begin position="1456"/>
        <end position="1500"/>
    </location>
</feature>
<evidence type="ECO:0000313" key="4">
    <source>
        <dbReference type="EMBL" id="PHJ25115.1"/>
    </source>
</evidence>
<feature type="compositionally biased region" description="Polar residues" evidence="1">
    <location>
        <begin position="171"/>
        <end position="185"/>
    </location>
</feature>
<gene>
    <name evidence="4" type="ORF">CSUI_001031</name>
</gene>
<feature type="compositionally biased region" description="Polar residues" evidence="1">
    <location>
        <begin position="2682"/>
        <end position="2692"/>
    </location>
</feature>
<dbReference type="InterPro" id="IPR001054">
    <property type="entry name" value="A/G_cyclase"/>
</dbReference>
<keyword evidence="5" id="KW-1185">Reference proteome</keyword>
<feature type="region of interest" description="Disordered" evidence="1">
    <location>
        <begin position="2339"/>
        <end position="2370"/>
    </location>
</feature>
<dbReference type="Gene3D" id="2.70.150.10">
    <property type="entry name" value="Calcium-transporting ATPase, cytoplasmic transduction domain A"/>
    <property type="match status" value="1"/>
</dbReference>
<dbReference type="Gene3D" id="3.40.1110.10">
    <property type="entry name" value="Calcium-transporting ATPase, cytoplasmic domain N"/>
    <property type="match status" value="1"/>
</dbReference>
<sequence>MSNSTPSCSLSPCPDSVTSPERTAMLAKNRCHKADSQDSPCDRKFVNSSRGSPSVPASRRGVSVPDQWAADTSGRSRASTPIRTRHMNNVNCQNPWSELASPGRIERLGVVTVRYGGNGSCQNEPAIPGAEAEGPSSGGQPRATGASAEQSTGRRTLQRESIRTQHKPQALWNTRRLTGASSSGFATGHEGSERDAGARRHGQKRANREGRGVVAQQQQHQLLREKQEKLRSDTELLATPQWDTRQVIINPVDEDELGRYRDNSVSTHRYEWWTFLPGVLLAHFRRSVPLIHLVLCILELPPLYLIDILMPTGSAPTQKVPGFALLVVLFSNLFVFLVGELQIELRARHTDRLLNCGTTCHVLDGHSPRLKEWKSPSHQADCLAVASAQIPWHKVRVGNIVRVYCDEAFPADSLLLNTGTKEDCLVETSVSDGGRDFQRKSSMRETKSDLSLHALSALRGRVACEAPGQSKQNFKGSFKLDAHPRASHISSDQFAFRGSILRFTPHVDCVVLYTGRDSYAIRTMPSRSSCRGRFERLVDRCILVLWLCFCALTLLVQGVAWLTTPVLRKGAAATAPFSGESPFLHAVRTLLENLVSSTLVLPLGLYVFLDMQRVFTPAVLYRRRRETNREGSRNLARSELYSWQATSTTAGVSDCAAAPPLGDCDNLGFSGKKDEGREGLVAQSAGGNSATNGREQASPLVLQCETASFAWSLKSRPAQTRRRSPSELDLPVRSERMGMASEKPFEDMRYDPSAEASKHLRSHTSKGKPVSVHTPERAGSARGLPRCRRFGALDPLEVTHSSSTRSDERPNLAPPESLRSLGKQEGYNCPGNKLATFQDTRSPSKRECCPASSEITPQASCRCCAAEEGTNGGADARRGSRHDLKFLTVSSMSVRAVPKRVIDFLTHQLGLNFCAALDSLEHRFVTTSGCGDGPDAAMDVPLARPVTPSGKGEPYGLIRNSHCLSSLGVVDFAFLAAPATRQFSFAACSVGGVLYGSRDSGVRRRLLHSGGEHADNQGEKEVDTWSLTVNCSRHGPVTSSCLCAPATGFSSRVDETAESDGTSTFMFASAAHLDPSRACSHLDQAQSKQNMKDHSYECENEVSRSRSSFHQPPSPSTCLCIVCQFGASGFLTDYIGNGPQRRRLQEMGRALAVCNMAESCHAGNLVTASPACCPQSGPQICPCTSACGREFRTSSGGGNLLPPALRSPILSQATSASPGWSPTHAAGDTTVAPYAQPCRWECDRTSRGSCHRSVTACSCGYPAYPYGRNATCHASGKLPFQELSVGSCNAGSEKSETAKVVFPSVSGTLSSERVTRLQTAPAAVCAGFSLGEESSLDTPLFCACEALRSNRTEAGCPGTPISPYRHVCGAWEVAAAAAVAAAANSARLPVVEEHGSRPTRLLSSAGAETGCTGPGAEAAGSLERRPSQARRTPDAELSGVPWSSRGIPRPCCFSRRASAGSRRASGDHSSADGEMRNVTQQEGRQAPRCPTRSAARAGRRLGPHALGDFDLPLTLRSESPADLCLLQFAALLGYLPVIRSPTEVVVRCHSPSAVVILPPQPQVNPHSSPPFVGVSDPVAIFASATRLSADSTGQLGDGHGCDAFPCWPDCQRPAGELYSAKGACAGVAARSTRHGPGPATVDGLEAGVQHEVLPDKLELTIGSPLPPPAVDAELRAPLAFLLRPLVKDSSDIQEKAEADHLPAVVILPENLGAPIDKDFRGRRVTGCHPGGKGVVGHATPDEVRHTGTEVQRVFRSPVITRPEHGSDALEGARAQGRQNLRFSVSVASSAGTREADSRTFYSHCSPCATPQPLCGCGGPPPLSAAESSDSAPAAEKEVGGADLPCLCSLWPPRLSHRNGRPCCAGVCHLHSALPPVTPQVWEPFLLDGQGTLSSHNVQGFKAGLLASVTAPFQRESQEASRPTPGPCREQTPTSEQPAASLQNGDERPVPALILSAGSPTYERFRVLGVHPPEPGRLRMSIIVREEGARDAVLYTRGDLADIGPRCSFLFDPESRAPDASGGQPLGNTPRTNAQQVADRAISDAAVLNIHQGRCVGCDVRRHGSPVGDMRWKVCGTCVSKSLVDELPSESEGGARNAAGEKLGEPFTNEVERFQNFVNAAARCGCSVRKQFRSAWPGESSARIVQGSSSRGSGMDTIRSWCAGGSRLPPKRTSVMERMLKCILRNAELLIKDGLRPLIVARRVLTEEQVEAYQQAVEDAKGSMFSQKSKLCAAIRGLEQDFELLGVAAVKENFEPEVRDIVKDLQDVGVRVWLLTGDSEASAMAVASRSGLLGPACASGPDGSQNGIYVRPKYSSPPLGEILGGRPRSFLARLRPRWRSSGSRTHLSDPPRPAEECPIVPTGSYAPSNAPVKYHRGQQWKIFRLTSIFSDLYEASSSSKAARRSRFGRSRAPQLDCSSRAGGLPLECARRDPASHQRDSSRTSFENESEPCDRSIKSRGMSKVFDRRANSELHEGSRSGRRRVAHAAGSESWRPRQPHGRRRRQQGTWGDDGTDQSVVVEELRKMVAADDTRTRLVTDLGFLLLSRFRRFLEGATAADGLCLVLNGDDLDVFLDNKDLQALLVSVAARCDSVVAYGLTPKQKAALVQGVRASLEPPPTTLAVGHGWADGPMLQQADVGVLVLSSPTTSSERGTRASPARRASLAGHATGNTAAPDIGHQRPLTGQSRFSSSPALAEGPDPGTGDARGMGSSLLRKVDGGLRSVLRCLAPRRTARQDATAGLLGLADIVVTDLGGIRDLLFVQGWHTHHLITQAVDLCFVYCVLALGPLLVSILTGLGSAGVDSIFVFTFVNFFWSTLPVIAVYMKAVELPGTLVEQVRLLYVLSRRAYGFCAKRLLLRFLQTTLVASVISVFIYSFFVSFAAYGVNVFGVSDMQCMYILLNRAAVHFYCHAQPSTRDSRAFFHFTISLLLLALPFVLRALLPGTTDTFTGLAELRSLSTPATWLCLPLLYASEFVLIRLFGWLEQVAGCAPIPNLLKLWDSGVRAGLSEQETAGLVNLALDARLLCETRHRGLSGELGELSLRLELKELCQGARLSRAQTILFRGYGDGLCSAQSSVWRPEGLWRWSKELSQAVATPGRQRSAPVASPWFTDGDETARVVRYRQSPGEGLFDFLRARAFYQLPPPIRFSVRGTSRTHAIVSLAARRDIVSKDLAPGPHSVGGQSIESDMALIRRRDMELRCTLRRPSVGMLETSSCSIAGVPSHSIVAQRTRFAVDSPFERDASIHTIPAQSRIKQPRRRRVRTRSLTGLDRDVEAASGLSMSQSDDCSRDRAEVPRRSAAGGRSRQVPDKQTIERVESMRAKEIKEREEGLNTARNFTCRHGREDDGGGKKVLRVGELMNRLTLRFQDVGLEADYQAARKKEIRRYRTVYRVSLVILLFFCSIDICYRGTQVLRMPSRSAVELLAVAIPHFPFLLLLCATFTDRLFIDNFDGTVSALILTFIFAKCISDYYTVRAGANRQREILDTMLPSFVVDKMLCAQTVTGSQSTSSDGTTAVGLPPGPCASCPFVSPPLYLTVLFCDIADFHMLVCTIPRPQDLVKLLDALFLCFDKLADHFSLVKIETVFETYLAAAGLQQPDKMPLSLTASKLSPRSSQDLSARWSTSWNGCGADHLVETVNRKTRRPSRRHNWSERFRSALSWFGSRKVAAESSWETIQRRRSGSNDGVGDSELSGQFVGVGPEGAPRDVDGPPHAPSHQRLGSLHGPQEYFDFWPEHPGSGGGLTLENFASARECAFNGIEMALAMLQVCQYITYEVPCAWDTAPPSVRNNSVFATGATSESQGGIPQRSETATRERHCASLRQSDTAVPGGSRPVKKMERVRVQIGMHSGPVIR</sequence>
<dbReference type="InterPro" id="IPR023214">
    <property type="entry name" value="HAD_sf"/>
</dbReference>
<dbReference type="GO" id="GO:0035556">
    <property type="term" value="P:intracellular signal transduction"/>
    <property type="evidence" value="ECO:0007669"/>
    <property type="project" value="InterPro"/>
</dbReference>
<dbReference type="SUPFAM" id="SSF81653">
    <property type="entry name" value="Calcium ATPase, transduction domain A"/>
    <property type="match status" value="1"/>
</dbReference>
<feature type="compositionally biased region" description="Basic and acidic residues" evidence="1">
    <location>
        <begin position="2427"/>
        <end position="2440"/>
    </location>
</feature>
<feature type="transmembrane region" description="Helical" evidence="2">
    <location>
        <begin position="290"/>
        <end position="310"/>
    </location>
</feature>
<dbReference type="InterPro" id="IPR032631">
    <property type="entry name" value="P-type_ATPase_N"/>
</dbReference>
<feature type="compositionally biased region" description="Basic and acidic residues" evidence="1">
    <location>
        <begin position="32"/>
        <end position="45"/>
    </location>
</feature>